<protein>
    <submittedName>
        <fullName evidence="1">Uncharacterized protein</fullName>
    </submittedName>
</protein>
<reference evidence="1" key="1">
    <citation type="submission" date="2023-05" db="EMBL/GenBank/DDBJ databases">
        <authorList>
            <person name="Huff M."/>
        </authorList>
    </citation>
    <scope>NUCLEOTIDE SEQUENCE</scope>
</reference>
<gene>
    <name evidence="1" type="ORF">FPE_LOCUS26547</name>
</gene>
<dbReference type="Proteomes" id="UP000834106">
    <property type="component" value="Chromosome 16"/>
</dbReference>
<sequence length="104" mass="11331">MNSTRKNQSTSLDQEIDLASISFTTFLPSLQRWLGNGDSNGQTCGHFACTNCQADLAPNEGISVHAGSILSMSSTPWQCPFLCTDCHDKRDGCNGRKTEKFKVA</sequence>
<proteinExistence type="predicted"/>
<accession>A0AAD2A098</accession>
<evidence type="ECO:0000313" key="1">
    <source>
        <dbReference type="EMBL" id="CAI9779117.1"/>
    </source>
</evidence>
<dbReference type="AlphaFoldDB" id="A0AAD2A098"/>
<dbReference type="EMBL" id="OU503051">
    <property type="protein sequence ID" value="CAI9779117.1"/>
    <property type="molecule type" value="Genomic_DNA"/>
</dbReference>
<organism evidence="1 2">
    <name type="scientific">Fraxinus pennsylvanica</name>
    <dbReference type="NCBI Taxonomy" id="56036"/>
    <lineage>
        <taxon>Eukaryota</taxon>
        <taxon>Viridiplantae</taxon>
        <taxon>Streptophyta</taxon>
        <taxon>Embryophyta</taxon>
        <taxon>Tracheophyta</taxon>
        <taxon>Spermatophyta</taxon>
        <taxon>Magnoliopsida</taxon>
        <taxon>eudicotyledons</taxon>
        <taxon>Gunneridae</taxon>
        <taxon>Pentapetalae</taxon>
        <taxon>asterids</taxon>
        <taxon>lamiids</taxon>
        <taxon>Lamiales</taxon>
        <taxon>Oleaceae</taxon>
        <taxon>Oleeae</taxon>
        <taxon>Fraxinus</taxon>
    </lineage>
</organism>
<evidence type="ECO:0000313" key="2">
    <source>
        <dbReference type="Proteomes" id="UP000834106"/>
    </source>
</evidence>
<keyword evidence="2" id="KW-1185">Reference proteome</keyword>
<name>A0AAD2A098_9LAMI</name>